<organism evidence="5 6">
    <name type="scientific">Trichoderma ghanense</name>
    <dbReference type="NCBI Taxonomy" id="65468"/>
    <lineage>
        <taxon>Eukaryota</taxon>
        <taxon>Fungi</taxon>
        <taxon>Dikarya</taxon>
        <taxon>Ascomycota</taxon>
        <taxon>Pezizomycotina</taxon>
        <taxon>Sordariomycetes</taxon>
        <taxon>Hypocreomycetidae</taxon>
        <taxon>Hypocreales</taxon>
        <taxon>Hypocreaceae</taxon>
        <taxon>Trichoderma</taxon>
    </lineage>
</organism>
<comment type="caution">
    <text evidence="5">The sequence shown here is derived from an EMBL/GenBank/DDBJ whole genome shotgun (WGS) entry which is preliminary data.</text>
</comment>
<dbReference type="SUPFAM" id="SSF50685">
    <property type="entry name" value="Barwin-like endoglucanases"/>
    <property type="match status" value="1"/>
</dbReference>
<sequence>MQLSNLFKLAFFTAAVTADTGTTTPPPSISSRLVTNIPFLPTVSYDTGYDDGSRSLTAVSCSDGPNGLITRYHWQTQGQIPRFPYIGGVAAVGGWNSAACGTCWKLSYSGHTIYVLAVDHAAAGFNIALDAMNALTGGQAVQLGRVDATATQVAVSNCGL</sequence>
<evidence type="ECO:0000256" key="1">
    <source>
        <dbReference type="ARBA" id="ARBA00004613"/>
    </source>
</evidence>
<reference evidence="5 6" key="1">
    <citation type="submission" date="2018-01" db="EMBL/GenBank/DDBJ databases">
        <title>Genome characterization of the sugarcane-associated fungus Trichoderma ghanense CCMA-1212 and their application in lignocelulose bioconversion.</title>
        <authorList>
            <person name="Steindorff A.S."/>
            <person name="Mendes T.D."/>
            <person name="Vilela E.S.D."/>
            <person name="Rodrigues D.S."/>
            <person name="Formighieri E.F."/>
            <person name="Melo I.S."/>
            <person name="Favaro L.C.L."/>
        </authorList>
    </citation>
    <scope>NUCLEOTIDE SEQUENCE [LARGE SCALE GENOMIC DNA]</scope>
    <source>
        <strain evidence="5 6">CCMA-1212</strain>
    </source>
</reference>
<proteinExistence type="inferred from homology"/>
<evidence type="ECO:0000256" key="4">
    <source>
        <dbReference type="SAM" id="SignalP"/>
    </source>
</evidence>
<dbReference type="InterPro" id="IPR036908">
    <property type="entry name" value="RlpA-like_sf"/>
</dbReference>
<feature type="signal peptide" evidence="4">
    <location>
        <begin position="1"/>
        <end position="18"/>
    </location>
</feature>
<evidence type="ECO:0000313" key="6">
    <source>
        <dbReference type="Proteomes" id="UP001642720"/>
    </source>
</evidence>
<evidence type="ECO:0000313" key="5">
    <source>
        <dbReference type="EMBL" id="TFB07026.1"/>
    </source>
</evidence>
<dbReference type="Pfam" id="PF07249">
    <property type="entry name" value="Cerato-platanin"/>
    <property type="match status" value="1"/>
</dbReference>
<dbReference type="CDD" id="cd22778">
    <property type="entry name" value="DPBB_CEPL-like"/>
    <property type="match status" value="1"/>
</dbReference>
<feature type="chain" id="PRO_5045542347" evidence="4">
    <location>
        <begin position="19"/>
        <end position="160"/>
    </location>
</feature>
<keyword evidence="6" id="KW-1185">Reference proteome</keyword>
<accession>A0ABY2HFK7</accession>
<dbReference type="EMBL" id="PPTA01000001">
    <property type="protein sequence ID" value="TFB07026.1"/>
    <property type="molecule type" value="Genomic_DNA"/>
</dbReference>
<evidence type="ECO:0000256" key="2">
    <source>
        <dbReference type="ARBA" id="ARBA00010421"/>
    </source>
</evidence>
<protein>
    <submittedName>
        <fullName evidence="5">Protein SnodProt1</fullName>
    </submittedName>
</protein>
<evidence type="ECO:0000256" key="3">
    <source>
        <dbReference type="ARBA" id="ARBA00022525"/>
    </source>
</evidence>
<comment type="subcellular location">
    <subcellularLocation>
        <location evidence="1">Secreted</location>
    </subcellularLocation>
</comment>
<keyword evidence="4" id="KW-0732">Signal</keyword>
<dbReference type="RefSeq" id="XP_073563227.1">
    <property type="nucleotide sequence ID" value="XM_073698544.1"/>
</dbReference>
<comment type="similarity">
    <text evidence="2">Belongs to the cerato-platanin family.</text>
</comment>
<gene>
    <name evidence="5" type="ORF">CCMA1212_001109</name>
</gene>
<dbReference type="Proteomes" id="UP001642720">
    <property type="component" value="Unassembled WGS sequence"/>
</dbReference>
<dbReference type="GeneID" id="300572994"/>
<dbReference type="Gene3D" id="2.40.40.10">
    <property type="entry name" value="RlpA-like domain"/>
    <property type="match status" value="1"/>
</dbReference>
<name>A0ABY2HFK7_9HYPO</name>
<dbReference type="InterPro" id="IPR010829">
    <property type="entry name" value="Cerato-platanin"/>
</dbReference>
<keyword evidence="3" id="KW-0964">Secreted</keyword>